<keyword evidence="6" id="KW-0539">Nucleus</keyword>
<dbReference type="InterPro" id="IPR001005">
    <property type="entry name" value="SANT/Myb"/>
</dbReference>
<dbReference type="GeneID" id="101490995"/>
<dbReference type="GO" id="GO:0000976">
    <property type="term" value="F:transcription cis-regulatory region binding"/>
    <property type="evidence" value="ECO:0007669"/>
    <property type="project" value="UniProtKB-ARBA"/>
</dbReference>
<evidence type="ECO:0000259" key="8">
    <source>
        <dbReference type="PROSITE" id="PS50090"/>
    </source>
</evidence>
<keyword evidence="5" id="KW-0804">Transcription</keyword>
<dbReference type="CDD" id="cd00167">
    <property type="entry name" value="SANT"/>
    <property type="match status" value="2"/>
</dbReference>
<evidence type="ECO:0000313" key="10">
    <source>
        <dbReference type="Proteomes" id="UP000087171"/>
    </source>
</evidence>
<reference evidence="10" key="1">
    <citation type="journal article" date="2013" name="Nat. Biotechnol.">
        <title>Draft genome sequence of chickpea (Cicer arietinum) provides a resource for trait improvement.</title>
        <authorList>
            <person name="Varshney R.K."/>
            <person name="Song C."/>
            <person name="Saxena R.K."/>
            <person name="Azam S."/>
            <person name="Yu S."/>
            <person name="Sharpe A.G."/>
            <person name="Cannon S."/>
            <person name="Baek J."/>
            <person name="Rosen B.D."/>
            <person name="Tar'an B."/>
            <person name="Millan T."/>
            <person name="Zhang X."/>
            <person name="Ramsay L.D."/>
            <person name="Iwata A."/>
            <person name="Wang Y."/>
            <person name="Nelson W."/>
            <person name="Farmer A.D."/>
            <person name="Gaur P.M."/>
            <person name="Soderlund C."/>
            <person name="Penmetsa R.V."/>
            <person name="Xu C."/>
            <person name="Bharti A.K."/>
            <person name="He W."/>
            <person name="Winter P."/>
            <person name="Zhao S."/>
            <person name="Hane J.K."/>
            <person name="Carrasquilla-Garcia N."/>
            <person name="Condie J.A."/>
            <person name="Upadhyaya H.D."/>
            <person name="Luo M.C."/>
            <person name="Thudi M."/>
            <person name="Gowda C.L."/>
            <person name="Singh N.P."/>
            <person name="Lichtenzveig J."/>
            <person name="Gali K.K."/>
            <person name="Rubio J."/>
            <person name="Nadarajan N."/>
            <person name="Dolezel J."/>
            <person name="Bansal K.C."/>
            <person name="Xu X."/>
            <person name="Edwards D."/>
            <person name="Zhang G."/>
            <person name="Kahl G."/>
            <person name="Gil J."/>
            <person name="Singh K.B."/>
            <person name="Datta S.K."/>
            <person name="Jackson S.A."/>
            <person name="Wang J."/>
            <person name="Cook D.R."/>
        </authorList>
    </citation>
    <scope>NUCLEOTIDE SEQUENCE [LARGE SCALE GENOMIC DNA]</scope>
    <source>
        <strain evidence="10">cv. CDC Frontier</strain>
    </source>
</reference>
<dbReference type="STRING" id="3827.A0A1S2XKT4"/>
<dbReference type="InterPro" id="IPR015495">
    <property type="entry name" value="Myb_TF_plants"/>
</dbReference>
<dbReference type="AlphaFoldDB" id="A0A1S2XKT4"/>
<comment type="subunit">
    <text evidence="7">Can form complexes with MYC2, MYC3 or MYC4.</text>
</comment>
<dbReference type="PaxDb" id="3827-XP_004490862.1"/>
<feature type="domain" description="Myb-like" evidence="8">
    <location>
        <begin position="61"/>
        <end position="111"/>
    </location>
</feature>
<dbReference type="KEGG" id="cam:101490995"/>
<accession>A0A1S2XKT4</accession>
<organism evidence="10 11">
    <name type="scientific">Cicer arietinum</name>
    <name type="common">Chickpea</name>
    <name type="synonym">Garbanzo</name>
    <dbReference type="NCBI Taxonomy" id="3827"/>
    <lineage>
        <taxon>Eukaryota</taxon>
        <taxon>Viridiplantae</taxon>
        <taxon>Streptophyta</taxon>
        <taxon>Embryophyta</taxon>
        <taxon>Tracheophyta</taxon>
        <taxon>Spermatophyta</taxon>
        <taxon>Magnoliopsida</taxon>
        <taxon>eudicotyledons</taxon>
        <taxon>Gunneridae</taxon>
        <taxon>Pentapetalae</taxon>
        <taxon>rosids</taxon>
        <taxon>fabids</taxon>
        <taxon>Fabales</taxon>
        <taxon>Fabaceae</taxon>
        <taxon>Papilionoideae</taxon>
        <taxon>50 kb inversion clade</taxon>
        <taxon>NPAAA clade</taxon>
        <taxon>Hologalegina</taxon>
        <taxon>IRL clade</taxon>
        <taxon>Cicereae</taxon>
        <taxon>Cicer</taxon>
    </lineage>
</organism>
<dbReference type="Gene3D" id="1.10.10.60">
    <property type="entry name" value="Homeodomain-like"/>
    <property type="match status" value="2"/>
</dbReference>
<evidence type="ECO:0000259" key="9">
    <source>
        <dbReference type="PROSITE" id="PS51294"/>
    </source>
</evidence>
<evidence type="ECO:0000256" key="1">
    <source>
        <dbReference type="ARBA" id="ARBA00004123"/>
    </source>
</evidence>
<sequence>MRKPCCDKENINKGSWSKQEDQKLIDYIRVHGEGCWGSIPKAAGLQRCGKSCRLRWLNYLRPDIKRGIFAQDEEDLIIKLHALLGNRWALIAGRLPGRTDNEVKNYWNSHIRRKLIKMGIDPNNHKLHQGFPRPCHVFGAGTSSCDESMNKDHKLSFTKEFEDDQETTIIINNSSSSLNLDLTIALPSPNRVVVVDDKTIPNCDESRTTRDMDIDLNC</sequence>
<dbReference type="OrthoDB" id="2143914at2759"/>
<evidence type="ECO:0000256" key="4">
    <source>
        <dbReference type="ARBA" id="ARBA00023125"/>
    </source>
</evidence>
<feature type="domain" description="HTH myb-type" evidence="9">
    <location>
        <begin position="61"/>
        <end position="115"/>
    </location>
</feature>
<proteinExistence type="predicted"/>
<evidence type="ECO:0000256" key="7">
    <source>
        <dbReference type="ARBA" id="ARBA00062314"/>
    </source>
</evidence>
<dbReference type="FunFam" id="1.10.10.60:FF:000394">
    <property type="entry name" value="MYB transcription factor"/>
    <property type="match status" value="1"/>
</dbReference>
<evidence type="ECO:0000256" key="2">
    <source>
        <dbReference type="ARBA" id="ARBA00022737"/>
    </source>
</evidence>
<dbReference type="PANTHER" id="PTHR47999:SF34">
    <property type="entry name" value="TRANSCRIPTION REPRESSOR MYB4-LIKE"/>
    <property type="match status" value="1"/>
</dbReference>
<dbReference type="PANTHER" id="PTHR47999">
    <property type="entry name" value="TRANSCRIPTION FACTOR MYB8-RELATED-RELATED"/>
    <property type="match status" value="1"/>
</dbReference>
<name>A0A1S2XKT4_CICAR</name>
<dbReference type="PROSITE" id="PS50090">
    <property type="entry name" value="MYB_LIKE"/>
    <property type="match status" value="2"/>
</dbReference>
<dbReference type="InterPro" id="IPR017930">
    <property type="entry name" value="Myb_dom"/>
</dbReference>
<evidence type="ECO:0000256" key="3">
    <source>
        <dbReference type="ARBA" id="ARBA00023015"/>
    </source>
</evidence>
<feature type="domain" description="HTH myb-type" evidence="9">
    <location>
        <begin position="8"/>
        <end position="60"/>
    </location>
</feature>
<keyword evidence="3" id="KW-0805">Transcription regulation</keyword>
<evidence type="ECO:0000313" key="11">
    <source>
        <dbReference type="RefSeq" id="XP_004490862.1"/>
    </source>
</evidence>
<dbReference type="SMART" id="SM00717">
    <property type="entry name" value="SANT"/>
    <property type="match status" value="2"/>
</dbReference>
<dbReference type="Proteomes" id="UP000087171">
    <property type="component" value="Chromosome Ca2"/>
</dbReference>
<dbReference type="Pfam" id="PF00249">
    <property type="entry name" value="Myb_DNA-binding"/>
    <property type="match status" value="2"/>
</dbReference>
<dbReference type="eggNOG" id="KOG0048">
    <property type="taxonomic scope" value="Eukaryota"/>
</dbReference>
<comment type="subcellular location">
    <subcellularLocation>
        <location evidence="1">Nucleus</location>
    </subcellularLocation>
</comment>
<dbReference type="SUPFAM" id="SSF46689">
    <property type="entry name" value="Homeodomain-like"/>
    <property type="match status" value="1"/>
</dbReference>
<dbReference type="InterPro" id="IPR009057">
    <property type="entry name" value="Homeodomain-like_sf"/>
</dbReference>
<feature type="domain" description="Myb-like" evidence="8">
    <location>
        <begin position="8"/>
        <end position="60"/>
    </location>
</feature>
<dbReference type="RefSeq" id="XP_004490862.1">
    <property type="nucleotide sequence ID" value="XM_004490805.3"/>
</dbReference>
<evidence type="ECO:0000256" key="6">
    <source>
        <dbReference type="ARBA" id="ARBA00023242"/>
    </source>
</evidence>
<evidence type="ECO:0000256" key="5">
    <source>
        <dbReference type="ARBA" id="ARBA00023163"/>
    </source>
</evidence>
<dbReference type="GO" id="GO:0005634">
    <property type="term" value="C:nucleus"/>
    <property type="evidence" value="ECO:0007669"/>
    <property type="project" value="UniProtKB-SubCell"/>
</dbReference>
<keyword evidence="2" id="KW-0677">Repeat</keyword>
<dbReference type="GO" id="GO:0051707">
    <property type="term" value="P:response to other organism"/>
    <property type="evidence" value="ECO:0007669"/>
    <property type="project" value="UniProtKB-ARBA"/>
</dbReference>
<dbReference type="PROSITE" id="PS51294">
    <property type="entry name" value="HTH_MYB"/>
    <property type="match status" value="2"/>
</dbReference>
<protein>
    <submittedName>
        <fullName evidence="11">Transcription factor MYB3-like</fullName>
    </submittedName>
</protein>
<dbReference type="FunFam" id="1.10.10.60:FF:000001">
    <property type="entry name" value="MYB-related transcription factor"/>
    <property type="match status" value="1"/>
</dbReference>
<keyword evidence="10" id="KW-1185">Reference proteome</keyword>
<dbReference type="GO" id="GO:0080090">
    <property type="term" value="P:regulation of primary metabolic process"/>
    <property type="evidence" value="ECO:0007669"/>
    <property type="project" value="UniProtKB-ARBA"/>
</dbReference>
<reference evidence="11" key="2">
    <citation type="submission" date="2025-08" db="UniProtKB">
        <authorList>
            <consortium name="RefSeq"/>
        </authorList>
    </citation>
    <scope>IDENTIFICATION</scope>
    <source>
        <tissue evidence="11">Etiolated seedlings</tissue>
    </source>
</reference>
<gene>
    <name evidence="11" type="primary">LOC101490995</name>
</gene>
<keyword evidence="4" id="KW-0238">DNA-binding</keyword>